<comment type="subcellular location">
    <subcellularLocation>
        <location evidence="1">Cell membrane</location>
        <topology evidence="1">Single-pass type II membrane protein</topology>
    </subcellularLocation>
</comment>
<evidence type="ECO:0000256" key="9">
    <source>
        <dbReference type="ARBA" id="ARBA00023180"/>
    </source>
</evidence>
<dbReference type="SUPFAM" id="SSF82171">
    <property type="entry name" value="DPP6 N-terminal domain-like"/>
    <property type="match status" value="1"/>
</dbReference>
<evidence type="ECO:0000256" key="11">
    <source>
        <dbReference type="ARBA" id="ARBA00042016"/>
    </source>
</evidence>
<feature type="region of interest" description="Disordered" evidence="15">
    <location>
        <begin position="36"/>
        <end position="71"/>
    </location>
</feature>
<dbReference type="Ensembl" id="ENSGMOT00000051688.1">
    <property type="protein sequence ID" value="ENSGMOP00000023516.1"/>
    <property type="gene ID" value="ENSGMOG00000014273.2"/>
</dbReference>
<dbReference type="PANTHER" id="PTHR11731:SF20">
    <property type="entry name" value="DIPEPTIDYL AMINOPEPTIDASE-LIKE PROTEIN 6"/>
    <property type="match status" value="1"/>
</dbReference>
<dbReference type="Proteomes" id="UP000694546">
    <property type="component" value="Chromosome 23"/>
</dbReference>
<name>A0A8C5FB20_GADMO</name>
<gene>
    <name evidence="19" type="primary">dpp6a</name>
</gene>
<comment type="similarity">
    <text evidence="2">Belongs to the peptidase S9B family.</text>
</comment>
<comment type="subunit">
    <text evidence="14">Homodimer (in vitro). Interacts with KCND2. Identified in a complex with KCND2 and KCNIP2. Forms an octameric complex composed of four DPP6 subunits bound to the KCND2 tetramer. Interacts with KCND3; this interaction modulates the channel gating kinetics namely channel activation and inactivation kinetics and rate of recovery from inactivation.</text>
</comment>
<evidence type="ECO:0000313" key="19">
    <source>
        <dbReference type="Ensembl" id="ENSGMOP00000023516.1"/>
    </source>
</evidence>
<feature type="domain" description="Dipeptidylpeptidase IV N-terminal" evidence="18">
    <location>
        <begin position="177"/>
        <end position="515"/>
    </location>
</feature>
<keyword evidence="5" id="KW-0735">Signal-anchor</keyword>
<dbReference type="Gene3D" id="2.140.10.30">
    <property type="entry name" value="Dipeptidylpeptidase IV, N-terminal domain"/>
    <property type="match status" value="1"/>
</dbReference>
<evidence type="ECO:0000256" key="5">
    <source>
        <dbReference type="ARBA" id="ARBA00022968"/>
    </source>
</evidence>
<dbReference type="GO" id="GO:0015459">
    <property type="term" value="F:potassium channel regulator activity"/>
    <property type="evidence" value="ECO:0007669"/>
    <property type="project" value="TreeGrafter"/>
</dbReference>
<feature type="domain" description="Peptidase S9 prolyl oligopeptidase catalytic" evidence="17">
    <location>
        <begin position="593"/>
        <end position="782"/>
    </location>
</feature>
<dbReference type="Pfam" id="PF00326">
    <property type="entry name" value="Peptidase_S9"/>
    <property type="match status" value="1"/>
</dbReference>
<accession>A0A8C5FB20</accession>
<keyword evidence="4 16" id="KW-0812">Transmembrane</keyword>
<evidence type="ECO:0000256" key="3">
    <source>
        <dbReference type="ARBA" id="ARBA00022475"/>
    </source>
</evidence>
<dbReference type="InterPro" id="IPR001375">
    <property type="entry name" value="Peptidase_S9_cat"/>
</dbReference>
<keyword evidence="8" id="KW-1015">Disulfide bond</keyword>
<dbReference type="InterPro" id="IPR029058">
    <property type="entry name" value="AB_hydrolase_fold"/>
</dbReference>
<dbReference type="SUPFAM" id="SSF53474">
    <property type="entry name" value="alpha/beta-Hydrolases"/>
    <property type="match status" value="1"/>
</dbReference>
<evidence type="ECO:0000256" key="8">
    <source>
        <dbReference type="ARBA" id="ARBA00023157"/>
    </source>
</evidence>
<dbReference type="GO" id="GO:0008076">
    <property type="term" value="C:voltage-gated potassium channel complex"/>
    <property type="evidence" value="ECO:0007669"/>
    <property type="project" value="TreeGrafter"/>
</dbReference>
<evidence type="ECO:0000256" key="16">
    <source>
        <dbReference type="SAM" id="Phobius"/>
    </source>
</evidence>
<evidence type="ECO:0000256" key="10">
    <source>
        <dbReference type="ARBA" id="ARBA00041991"/>
    </source>
</evidence>
<keyword evidence="7 16" id="KW-0472">Membrane</keyword>
<dbReference type="GeneTree" id="ENSGT00940000156280"/>
<protein>
    <recommendedName>
        <fullName evidence="12">A-type potassium channel modulatory protein DPP6</fullName>
    </recommendedName>
    <alternativeName>
        <fullName evidence="13">Dipeptidyl aminopeptidase-like protein 6</fullName>
    </alternativeName>
    <alternativeName>
        <fullName evidence="11">Dipeptidyl peptidase 6</fullName>
    </alternativeName>
    <alternativeName>
        <fullName evidence="10">Dipeptidyl peptidase VI</fullName>
    </alternativeName>
</protein>
<dbReference type="GO" id="GO:1901379">
    <property type="term" value="P:regulation of potassium ion transmembrane transport"/>
    <property type="evidence" value="ECO:0007669"/>
    <property type="project" value="TreeGrafter"/>
</dbReference>
<evidence type="ECO:0000256" key="1">
    <source>
        <dbReference type="ARBA" id="ARBA00004401"/>
    </source>
</evidence>
<evidence type="ECO:0000256" key="4">
    <source>
        <dbReference type="ARBA" id="ARBA00022692"/>
    </source>
</evidence>
<feature type="transmembrane region" description="Helical" evidence="16">
    <location>
        <begin position="81"/>
        <end position="102"/>
    </location>
</feature>
<evidence type="ECO:0000256" key="6">
    <source>
        <dbReference type="ARBA" id="ARBA00022989"/>
    </source>
</evidence>
<dbReference type="GO" id="GO:0008236">
    <property type="term" value="F:serine-type peptidase activity"/>
    <property type="evidence" value="ECO:0007669"/>
    <property type="project" value="InterPro"/>
</dbReference>
<evidence type="ECO:0000259" key="18">
    <source>
        <dbReference type="Pfam" id="PF00930"/>
    </source>
</evidence>
<evidence type="ECO:0000256" key="15">
    <source>
        <dbReference type="SAM" id="MobiDB-lite"/>
    </source>
</evidence>
<dbReference type="InterPro" id="IPR050278">
    <property type="entry name" value="Serine_Prot_S9B/DPPIV"/>
</dbReference>
<keyword evidence="9" id="KW-0325">Glycoprotein</keyword>
<dbReference type="AlphaFoldDB" id="A0A8C5FB20"/>
<keyword evidence="3" id="KW-1003">Cell membrane</keyword>
<evidence type="ECO:0000256" key="14">
    <source>
        <dbReference type="ARBA" id="ARBA00046476"/>
    </source>
</evidence>
<dbReference type="Gene3D" id="3.40.50.1820">
    <property type="entry name" value="alpha/beta hydrolase"/>
    <property type="match status" value="1"/>
</dbReference>
<dbReference type="GO" id="GO:0006508">
    <property type="term" value="P:proteolysis"/>
    <property type="evidence" value="ECO:0007669"/>
    <property type="project" value="InterPro"/>
</dbReference>
<evidence type="ECO:0000256" key="2">
    <source>
        <dbReference type="ARBA" id="ARBA00006150"/>
    </source>
</evidence>
<sequence>MASLYERFAGKIDTNKSFPEHSPPEASLLLGQGVEEEATTPDPATRGRVRERGGGGGGGGEECESSELVGSNPPQRNWKGIAIALLVILVICSLIVTSVILLTPGEDDSLALKAKLTVADIFKKDFKVYEPNAKWISSKFKPLAVFIPSLTTFQFYEMYKASRYEVSPDMKHVLLAYNVAPVRPRTWNLNPPEVRNAQLQYAGWGPHGQQLIFIFENNIYYRSTVESRSIRLVSTGKEGVIFNGLSDWLYEEEIFQSHIAHWWSPDGARLAYATINDTLVPKMELPMFTGIPYPTGKEYHYPKAGEENPVITLYVVNLHGPLHTIEMRRPEDPRMGEFYVTMVKWATTTKLAINWLNRAQNISVLTLCEATTGVCTKKHEDESEGWLHRQNEKPLFSKDGLKLFFTRAIPQGGRGKFFHVSMSITQANTSTDTLQSITSGDWDVTQVLAYDEDNQLIYFLSTEDDPKRRHLYSADTVGTFNRRCLSCDFLDGCGYVTGSFSLNMSYFLLNCQGNENIYDDDEVYDLETNENLQRTLDSMQMPRVEYKEISIEDYTLTMQIIKPAGFMETSHYPLLLMVDGTPGGQMVSERFDMDWPAVLVSSFGAIVVRFDGRGSGFQGTNLLHRVQKKLGLFEERDQLEALRSASVALLVYGGYVTSLLLSAEESPVKCGAVLSPITDFELYASAFSERYLGLPKPDPRAYTNTNLGHRASQFSDKRFLIVHPTADEKVHFQHTAKFIAQLISERANYTLQIYPDEGHFLPGDATRLHLSQSLVNFFEECFRLPDKLFEETLEEEEESEDEG</sequence>
<evidence type="ECO:0000259" key="17">
    <source>
        <dbReference type="Pfam" id="PF00326"/>
    </source>
</evidence>
<evidence type="ECO:0000256" key="7">
    <source>
        <dbReference type="ARBA" id="ARBA00023136"/>
    </source>
</evidence>
<dbReference type="Pfam" id="PF00930">
    <property type="entry name" value="DPPIV_N"/>
    <property type="match status" value="1"/>
</dbReference>
<evidence type="ECO:0000256" key="12">
    <source>
        <dbReference type="ARBA" id="ARBA00044990"/>
    </source>
</evidence>
<dbReference type="PANTHER" id="PTHR11731">
    <property type="entry name" value="PROTEASE FAMILY S9B,C DIPEPTIDYL-PEPTIDASE IV-RELATED"/>
    <property type="match status" value="1"/>
</dbReference>
<dbReference type="InterPro" id="IPR002469">
    <property type="entry name" value="Peptidase_S9B_N"/>
</dbReference>
<evidence type="ECO:0000256" key="13">
    <source>
        <dbReference type="ARBA" id="ARBA00044999"/>
    </source>
</evidence>
<evidence type="ECO:0000313" key="20">
    <source>
        <dbReference type="Proteomes" id="UP000694546"/>
    </source>
</evidence>
<keyword evidence="20" id="KW-1185">Reference proteome</keyword>
<organism evidence="19 20">
    <name type="scientific">Gadus morhua</name>
    <name type="common">Atlantic cod</name>
    <dbReference type="NCBI Taxonomy" id="8049"/>
    <lineage>
        <taxon>Eukaryota</taxon>
        <taxon>Metazoa</taxon>
        <taxon>Chordata</taxon>
        <taxon>Craniata</taxon>
        <taxon>Vertebrata</taxon>
        <taxon>Euteleostomi</taxon>
        <taxon>Actinopterygii</taxon>
        <taxon>Neopterygii</taxon>
        <taxon>Teleostei</taxon>
        <taxon>Neoteleostei</taxon>
        <taxon>Acanthomorphata</taxon>
        <taxon>Zeiogadaria</taxon>
        <taxon>Gadariae</taxon>
        <taxon>Gadiformes</taxon>
        <taxon>Gadoidei</taxon>
        <taxon>Gadidae</taxon>
        <taxon>Gadus</taxon>
    </lineage>
</organism>
<keyword evidence="6 16" id="KW-1133">Transmembrane helix</keyword>
<reference evidence="19" key="1">
    <citation type="submission" date="2025-08" db="UniProtKB">
        <authorList>
            <consortium name="Ensembl"/>
        </authorList>
    </citation>
    <scope>IDENTIFICATION</scope>
</reference>
<reference evidence="19" key="2">
    <citation type="submission" date="2025-09" db="UniProtKB">
        <authorList>
            <consortium name="Ensembl"/>
        </authorList>
    </citation>
    <scope>IDENTIFICATION</scope>
</reference>
<proteinExistence type="inferred from homology"/>